<sequence length="78" mass="8863">MDVNELKTLAFTIPPMYLAMSPVCRNRQQSFARGALMSLIQKGILFAEAKVFSLLADDEMEEHLRRQSVLCLCWSVVT</sequence>
<organism evidence="1 2">
    <name type="scientific">Ditylenchus dipsaci</name>
    <dbReference type="NCBI Taxonomy" id="166011"/>
    <lineage>
        <taxon>Eukaryota</taxon>
        <taxon>Metazoa</taxon>
        <taxon>Ecdysozoa</taxon>
        <taxon>Nematoda</taxon>
        <taxon>Chromadorea</taxon>
        <taxon>Rhabditida</taxon>
        <taxon>Tylenchina</taxon>
        <taxon>Tylenchomorpha</taxon>
        <taxon>Sphaerularioidea</taxon>
        <taxon>Anguinidae</taxon>
        <taxon>Anguininae</taxon>
        <taxon>Ditylenchus</taxon>
    </lineage>
</organism>
<protein>
    <submittedName>
        <fullName evidence="2">Uncharacterized protein</fullName>
    </submittedName>
</protein>
<dbReference type="AlphaFoldDB" id="A0A915D4G6"/>
<evidence type="ECO:0000313" key="2">
    <source>
        <dbReference type="WBParaSite" id="jg15283"/>
    </source>
</evidence>
<proteinExistence type="predicted"/>
<reference evidence="2" key="1">
    <citation type="submission" date="2022-11" db="UniProtKB">
        <authorList>
            <consortium name="WormBaseParasite"/>
        </authorList>
    </citation>
    <scope>IDENTIFICATION</scope>
</reference>
<keyword evidence="1" id="KW-1185">Reference proteome</keyword>
<name>A0A915D4G6_9BILA</name>
<dbReference type="Proteomes" id="UP000887574">
    <property type="component" value="Unplaced"/>
</dbReference>
<accession>A0A915D4G6</accession>
<dbReference type="WBParaSite" id="jg15283">
    <property type="protein sequence ID" value="jg15283"/>
    <property type="gene ID" value="jg15283"/>
</dbReference>
<evidence type="ECO:0000313" key="1">
    <source>
        <dbReference type="Proteomes" id="UP000887574"/>
    </source>
</evidence>